<dbReference type="PROSITE" id="PS51918">
    <property type="entry name" value="RADICAL_SAM"/>
    <property type="match status" value="1"/>
</dbReference>
<keyword evidence="4 9" id="KW-0949">S-adenosyl-L-methionine</keyword>
<dbReference type="InterPro" id="IPR003698">
    <property type="entry name" value="Lipoyl_synth"/>
</dbReference>
<protein>
    <recommendedName>
        <fullName evidence="9">Lipoyl synthase</fullName>
        <ecNumber evidence="9">2.8.1.8</ecNumber>
    </recommendedName>
    <alternativeName>
        <fullName evidence="9">Lip-syn</fullName>
        <shortName evidence="9">LS</shortName>
    </alternativeName>
    <alternativeName>
        <fullName evidence="9">Lipoate synthase</fullName>
    </alternativeName>
    <alternativeName>
        <fullName evidence="9">Lipoic acid synthase</fullName>
    </alternativeName>
    <alternativeName>
        <fullName evidence="9">Sulfur insertion protein LipA</fullName>
    </alternativeName>
</protein>
<comment type="cofactor">
    <cofactor evidence="9">
        <name>[4Fe-4S] cluster</name>
        <dbReference type="ChEBI" id="CHEBI:49883"/>
    </cofactor>
    <text evidence="9">Binds 2 [4Fe-4S] clusters per subunit. One cluster is coordinated with 3 cysteines and an exchangeable S-adenosyl-L-methionine.</text>
</comment>
<keyword evidence="3 9" id="KW-0808">Transferase</keyword>
<dbReference type="UniPathway" id="UPA00538">
    <property type="reaction ID" value="UER00593"/>
</dbReference>
<keyword evidence="6 9" id="KW-0408">Iron</keyword>
<dbReference type="Gene3D" id="3.20.20.70">
    <property type="entry name" value="Aldolase class I"/>
    <property type="match status" value="1"/>
</dbReference>
<evidence type="ECO:0000256" key="7">
    <source>
        <dbReference type="ARBA" id="ARBA00023014"/>
    </source>
</evidence>
<evidence type="ECO:0000256" key="5">
    <source>
        <dbReference type="ARBA" id="ARBA00022723"/>
    </source>
</evidence>
<dbReference type="PATRIC" id="fig|1133592.3.peg.177"/>
<dbReference type="NCBIfam" id="NF004019">
    <property type="entry name" value="PRK05481.1"/>
    <property type="match status" value="1"/>
</dbReference>
<dbReference type="AlphaFoldDB" id="L7VJU8"/>
<feature type="binding site" evidence="9">
    <location>
        <position position="81"/>
    </location>
    <ligand>
        <name>[4Fe-4S] cluster</name>
        <dbReference type="ChEBI" id="CHEBI:49883"/>
        <label>2</label>
        <note>4Fe-4S-S-AdoMet</note>
    </ligand>
</feature>
<name>L7VJU8_9FLAO</name>
<feature type="binding site" evidence="9">
    <location>
        <position position="56"/>
    </location>
    <ligand>
        <name>[4Fe-4S] cluster</name>
        <dbReference type="ChEBI" id="CHEBI:49883"/>
        <label>1</label>
    </ligand>
</feature>
<feature type="binding site" evidence="9">
    <location>
        <position position="77"/>
    </location>
    <ligand>
        <name>[4Fe-4S] cluster</name>
        <dbReference type="ChEBI" id="CHEBI:49883"/>
        <label>2</label>
        <note>4Fe-4S-S-AdoMet</note>
    </ligand>
</feature>
<proteinExistence type="inferred from homology"/>
<dbReference type="KEGG" id="udi:ASNER_189"/>
<dbReference type="InterPro" id="IPR058240">
    <property type="entry name" value="rSAM_sf"/>
</dbReference>
<evidence type="ECO:0000256" key="8">
    <source>
        <dbReference type="ARBA" id="ARBA00047326"/>
    </source>
</evidence>
<dbReference type="Pfam" id="PF04055">
    <property type="entry name" value="Radical_SAM"/>
    <property type="match status" value="1"/>
</dbReference>
<evidence type="ECO:0000259" key="10">
    <source>
        <dbReference type="PROSITE" id="PS51918"/>
    </source>
</evidence>
<dbReference type="HAMAP" id="MF_00206">
    <property type="entry name" value="Lipoyl_synth"/>
    <property type="match status" value="1"/>
</dbReference>
<dbReference type="EC" id="2.8.1.8" evidence="9"/>
<dbReference type="SFLD" id="SFLDG01058">
    <property type="entry name" value="lipoyl_synthase_like"/>
    <property type="match status" value="1"/>
</dbReference>
<evidence type="ECO:0000256" key="1">
    <source>
        <dbReference type="ARBA" id="ARBA00022485"/>
    </source>
</evidence>
<gene>
    <name evidence="9 11" type="primary">lipA</name>
    <name evidence="11" type="ORF">ASNER_189</name>
</gene>
<dbReference type="GO" id="GO:0046872">
    <property type="term" value="F:metal ion binding"/>
    <property type="evidence" value="ECO:0007669"/>
    <property type="project" value="UniProtKB-KW"/>
</dbReference>
<evidence type="ECO:0000256" key="4">
    <source>
        <dbReference type="ARBA" id="ARBA00022691"/>
    </source>
</evidence>
<dbReference type="HOGENOM" id="CLU_033144_2_1_10"/>
<evidence type="ECO:0000256" key="2">
    <source>
        <dbReference type="ARBA" id="ARBA00022490"/>
    </source>
</evidence>
<dbReference type="InterPro" id="IPR006638">
    <property type="entry name" value="Elp3/MiaA/NifB-like_rSAM"/>
</dbReference>
<keyword evidence="5 9" id="KW-0479">Metal-binding</keyword>
<accession>L7VJU8</accession>
<dbReference type="SUPFAM" id="SSF102114">
    <property type="entry name" value="Radical SAM enzymes"/>
    <property type="match status" value="1"/>
</dbReference>
<dbReference type="NCBIfam" id="NF009544">
    <property type="entry name" value="PRK12928.1"/>
    <property type="match status" value="1"/>
</dbReference>
<keyword evidence="2 9" id="KW-0963">Cytoplasm</keyword>
<dbReference type="InterPro" id="IPR013785">
    <property type="entry name" value="Aldolase_TIM"/>
</dbReference>
<dbReference type="PIRSF" id="PIRSF005963">
    <property type="entry name" value="Lipoyl_synth"/>
    <property type="match status" value="1"/>
</dbReference>
<evidence type="ECO:0000256" key="6">
    <source>
        <dbReference type="ARBA" id="ARBA00023004"/>
    </source>
</evidence>
<dbReference type="GO" id="GO:0009249">
    <property type="term" value="P:protein lipoylation"/>
    <property type="evidence" value="ECO:0007669"/>
    <property type="project" value="UniProtKB-UniRule"/>
</dbReference>
<dbReference type="InterPro" id="IPR007197">
    <property type="entry name" value="rSAM"/>
</dbReference>
<dbReference type="GO" id="GO:0051539">
    <property type="term" value="F:4 iron, 4 sulfur cluster binding"/>
    <property type="evidence" value="ECO:0007669"/>
    <property type="project" value="UniProtKB-UniRule"/>
</dbReference>
<dbReference type="PANTHER" id="PTHR10949:SF0">
    <property type="entry name" value="LIPOYL SYNTHASE, MITOCHONDRIAL"/>
    <property type="match status" value="1"/>
</dbReference>
<comment type="subcellular location">
    <subcellularLocation>
        <location evidence="9">Cytoplasm</location>
    </subcellularLocation>
</comment>
<dbReference type="PANTHER" id="PTHR10949">
    <property type="entry name" value="LIPOYL SYNTHASE"/>
    <property type="match status" value="1"/>
</dbReference>
<dbReference type="SFLD" id="SFLDS00029">
    <property type="entry name" value="Radical_SAM"/>
    <property type="match status" value="1"/>
</dbReference>
<comment type="similarity">
    <text evidence="9">Belongs to the radical SAM superfamily. Lipoyl synthase family.</text>
</comment>
<dbReference type="STRING" id="1133592.ASNER_189"/>
<keyword evidence="7 9" id="KW-0411">Iron-sulfur</keyword>
<dbReference type="EMBL" id="CP003263">
    <property type="protein sequence ID" value="AGC66949.1"/>
    <property type="molecule type" value="Genomic_DNA"/>
</dbReference>
<dbReference type="CDD" id="cd01335">
    <property type="entry name" value="Radical_SAM"/>
    <property type="match status" value="1"/>
</dbReference>
<dbReference type="SMART" id="SM00729">
    <property type="entry name" value="Elp3"/>
    <property type="match status" value="1"/>
</dbReference>
<feature type="binding site" evidence="9">
    <location>
        <position position="62"/>
    </location>
    <ligand>
        <name>[4Fe-4S] cluster</name>
        <dbReference type="ChEBI" id="CHEBI:49883"/>
        <label>1</label>
    </ligand>
</feature>
<feature type="binding site" evidence="9">
    <location>
        <position position="289"/>
    </location>
    <ligand>
        <name>[4Fe-4S] cluster</name>
        <dbReference type="ChEBI" id="CHEBI:49883"/>
        <label>1</label>
    </ligand>
</feature>
<evidence type="ECO:0000256" key="3">
    <source>
        <dbReference type="ARBA" id="ARBA00022679"/>
    </source>
</evidence>
<dbReference type="OrthoDB" id="9787898at2"/>
<organism evidence="11 12">
    <name type="scientific">Candidatus Uzinura diaspidicola str. ASNER</name>
    <dbReference type="NCBI Taxonomy" id="1133592"/>
    <lineage>
        <taxon>Bacteria</taxon>
        <taxon>Pseudomonadati</taxon>
        <taxon>Bacteroidota</taxon>
        <taxon>Flavobacteriia</taxon>
        <taxon>Flavobacteriales</taxon>
        <taxon>Candidatus Uzinura</taxon>
    </lineage>
</organism>
<keyword evidence="12" id="KW-1185">Reference proteome</keyword>
<feature type="binding site" evidence="9">
    <location>
        <position position="51"/>
    </location>
    <ligand>
        <name>[4Fe-4S] cluster</name>
        <dbReference type="ChEBI" id="CHEBI:49883"/>
        <label>1</label>
    </ligand>
</feature>
<dbReference type="GO" id="GO:0016992">
    <property type="term" value="F:lipoate synthase activity"/>
    <property type="evidence" value="ECO:0007669"/>
    <property type="project" value="UniProtKB-UniRule"/>
</dbReference>
<reference evidence="11 12" key="1">
    <citation type="journal article" date="2013" name="Environ. Microbiol.">
        <title>The nutrient supplying capabilities of Uzinura, an endosymbiont of armoured scale insects.</title>
        <authorList>
            <person name="Sabree Z.L."/>
            <person name="Huang C.Y."/>
            <person name="Okusu A."/>
            <person name="Moran N.A."/>
            <person name="Normark B.B."/>
        </authorList>
    </citation>
    <scope>NUCLEOTIDE SEQUENCE [LARGE SCALE GENOMIC DNA]</scope>
    <source>
        <strain evidence="11 12">ASNER</strain>
    </source>
</reference>
<evidence type="ECO:0000256" key="9">
    <source>
        <dbReference type="HAMAP-Rule" id="MF_00206"/>
    </source>
</evidence>
<comment type="function">
    <text evidence="9">Catalyzes the radical-mediated insertion of two sulfur atoms into the C-6 and C-8 positions of the octanoyl moiety bound to the lipoyl domains of lipoate-dependent enzymes, thereby converting the octanoylated domains into lipoylated derivatives.</text>
</comment>
<evidence type="ECO:0000313" key="12">
    <source>
        <dbReference type="Proteomes" id="UP000011174"/>
    </source>
</evidence>
<dbReference type="GO" id="GO:0005737">
    <property type="term" value="C:cytoplasm"/>
    <property type="evidence" value="ECO:0007669"/>
    <property type="project" value="UniProtKB-SubCell"/>
</dbReference>
<sequence>MKTYLLSTSSKKTFEEPLTKKPHWIRVKFPKGKNYLKLKFLVDQHKLNTICKSGSCPNLGECWGNGVATFLILGNICTRSCKFCGVKTGKPKELNWEESEKVARSIKLMKIKHAILTSVDRDDLKDLGSFLWVETIQSIRRICPSTTMEALIPDFQGTPSLLDLILQTHPNIISHNIETVRRLTNEIRVQAKYERSLEVLHYLKKNGQKRTKSSIMLGIGENEEEVIETMEDLKKINVDIITLGQYLQPSPKHTPVITFIKPSQFQKYKSIGMKMGFQHVESAPFVRSSYHADRHIL</sequence>
<comment type="catalytic activity">
    <reaction evidence="8 9">
        <text>[[Fe-S] cluster scaffold protein carrying a second [4Fe-4S](2+) cluster] + N(6)-octanoyl-L-lysyl-[protein] + 2 oxidized [2Fe-2S]-[ferredoxin] + 2 S-adenosyl-L-methionine + 4 H(+) = [[Fe-S] cluster scaffold protein] + N(6)-[(R)-dihydrolipoyl]-L-lysyl-[protein] + 4 Fe(3+) + 2 hydrogen sulfide + 2 5'-deoxyadenosine + 2 L-methionine + 2 reduced [2Fe-2S]-[ferredoxin]</text>
        <dbReference type="Rhea" id="RHEA:16585"/>
        <dbReference type="Rhea" id="RHEA-COMP:9928"/>
        <dbReference type="Rhea" id="RHEA-COMP:10000"/>
        <dbReference type="Rhea" id="RHEA-COMP:10001"/>
        <dbReference type="Rhea" id="RHEA-COMP:10475"/>
        <dbReference type="Rhea" id="RHEA-COMP:14568"/>
        <dbReference type="Rhea" id="RHEA-COMP:14569"/>
        <dbReference type="ChEBI" id="CHEBI:15378"/>
        <dbReference type="ChEBI" id="CHEBI:17319"/>
        <dbReference type="ChEBI" id="CHEBI:29034"/>
        <dbReference type="ChEBI" id="CHEBI:29919"/>
        <dbReference type="ChEBI" id="CHEBI:33722"/>
        <dbReference type="ChEBI" id="CHEBI:33737"/>
        <dbReference type="ChEBI" id="CHEBI:33738"/>
        <dbReference type="ChEBI" id="CHEBI:57844"/>
        <dbReference type="ChEBI" id="CHEBI:59789"/>
        <dbReference type="ChEBI" id="CHEBI:78809"/>
        <dbReference type="ChEBI" id="CHEBI:83100"/>
        <dbReference type="EC" id="2.8.1.8"/>
    </reaction>
</comment>
<feature type="binding site" evidence="9">
    <location>
        <position position="84"/>
    </location>
    <ligand>
        <name>[4Fe-4S] cluster</name>
        <dbReference type="ChEBI" id="CHEBI:49883"/>
        <label>2</label>
        <note>4Fe-4S-S-AdoMet</note>
    </ligand>
</feature>
<comment type="pathway">
    <text evidence="9">Protein modification; protein lipoylation via endogenous pathway; protein N(6)-(lipoyl)lysine from octanoyl-[acyl-carrier-protein]: step 2/2.</text>
</comment>
<dbReference type="Proteomes" id="UP000011174">
    <property type="component" value="Chromosome"/>
</dbReference>
<evidence type="ECO:0000313" key="11">
    <source>
        <dbReference type="EMBL" id="AGC66949.1"/>
    </source>
</evidence>
<dbReference type="FunFam" id="3.20.20.70:FF:000040">
    <property type="entry name" value="Lipoyl synthase"/>
    <property type="match status" value="1"/>
</dbReference>
<dbReference type="SFLD" id="SFLDF00271">
    <property type="entry name" value="lipoyl_synthase"/>
    <property type="match status" value="1"/>
</dbReference>
<keyword evidence="1 9" id="KW-0004">4Fe-4S</keyword>
<dbReference type="NCBIfam" id="TIGR00510">
    <property type="entry name" value="lipA"/>
    <property type="match status" value="1"/>
</dbReference>
<feature type="domain" description="Radical SAM core" evidence="10">
    <location>
        <begin position="63"/>
        <end position="278"/>
    </location>
</feature>